<dbReference type="GO" id="GO:0051287">
    <property type="term" value="F:NAD binding"/>
    <property type="evidence" value="ECO:0007669"/>
    <property type="project" value="InterPro"/>
</dbReference>
<organism evidence="4 5">
    <name type="scientific">Rhodoplanes serenus</name>
    <dbReference type="NCBI Taxonomy" id="200615"/>
    <lineage>
        <taxon>Bacteria</taxon>
        <taxon>Pseudomonadati</taxon>
        <taxon>Pseudomonadota</taxon>
        <taxon>Alphaproteobacteria</taxon>
        <taxon>Hyphomicrobiales</taxon>
        <taxon>Nitrobacteraceae</taxon>
        <taxon>Rhodoplanes</taxon>
    </lineage>
</organism>
<dbReference type="SUPFAM" id="SSF53659">
    <property type="entry name" value="Isocitrate/Isopropylmalate dehydrogenase-like"/>
    <property type="match status" value="1"/>
</dbReference>
<dbReference type="PANTHER" id="PTHR30004">
    <property type="entry name" value="4-HYDROXYTHREONINE-4-PHOSPHATE DEHYDROGENASE"/>
    <property type="match status" value="1"/>
</dbReference>
<protein>
    <submittedName>
        <fullName evidence="4">4-hydroxythreonine-4-phosphate dehydrogenase 2</fullName>
    </submittedName>
</protein>
<dbReference type="RefSeq" id="WP_129608634.1">
    <property type="nucleotide sequence ID" value="NZ_UWOC01000131.1"/>
</dbReference>
<accession>A0A447CTE7</accession>
<sequence>MTTATKPVIGITMGDPAGIGPEIVVKALDRPEVRAACRPIVVGDAAILREAAAVAGSSSTIAPVGSVAEAGFRDGTIEVLDLANIARADVVPGQISAACGRAFVEYIRRAARLAMAGEIAAVASAPTNKEAMHAAGQLYPGQTEIFAEETGSSDPFTILTGGKMRVFLVSSHVSLAQAIALVTRERMELVIRKAVAALRDLWGIEKPRLVVAGLNPHAGDGGLFGREEIEHVIPVVERLRGEGLRIDGPGPADSVYHQADQGAYDGLIGMYHDQGVIPLKRYGYVTVIAGTPIIRTTAGHGTAYDIAWKGSARADVMARAVLLAAELAAKRAERAASTGARRS</sequence>
<name>A0A447CTE7_9BRAD</name>
<gene>
    <name evidence="4" type="primary">pdxA2_2</name>
    <name evidence="4" type="ORF">RHODGE_RHODGE_01717</name>
</gene>
<dbReference type="PANTHER" id="PTHR30004:SF6">
    <property type="entry name" value="D-THREONATE 4-PHOSPHATE DEHYDROGENASE"/>
    <property type="match status" value="1"/>
</dbReference>
<proteinExistence type="predicted"/>
<dbReference type="EMBL" id="UWOC01000131">
    <property type="protein sequence ID" value="VCU08553.1"/>
    <property type="molecule type" value="Genomic_DNA"/>
</dbReference>
<evidence type="ECO:0000256" key="2">
    <source>
        <dbReference type="ARBA" id="ARBA00023002"/>
    </source>
</evidence>
<dbReference type="NCBIfam" id="TIGR00557">
    <property type="entry name" value="pdxA"/>
    <property type="match status" value="1"/>
</dbReference>
<keyword evidence="2" id="KW-0560">Oxidoreductase</keyword>
<dbReference type="Pfam" id="PF04166">
    <property type="entry name" value="PdxA"/>
    <property type="match status" value="1"/>
</dbReference>
<keyword evidence="5" id="KW-1185">Reference proteome</keyword>
<dbReference type="GO" id="GO:0046872">
    <property type="term" value="F:metal ion binding"/>
    <property type="evidence" value="ECO:0007669"/>
    <property type="project" value="UniProtKB-KW"/>
</dbReference>
<dbReference type="Proteomes" id="UP000289200">
    <property type="component" value="Unassembled WGS sequence"/>
</dbReference>
<evidence type="ECO:0000256" key="1">
    <source>
        <dbReference type="ARBA" id="ARBA00022723"/>
    </source>
</evidence>
<dbReference type="GO" id="GO:0016491">
    <property type="term" value="F:oxidoreductase activity"/>
    <property type="evidence" value="ECO:0007669"/>
    <property type="project" value="UniProtKB-KW"/>
</dbReference>
<evidence type="ECO:0000256" key="3">
    <source>
        <dbReference type="ARBA" id="ARBA00023027"/>
    </source>
</evidence>
<dbReference type="Gene3D" id="3.40.718.10">
    <property type="entry name" value="Isopropylmalate Dehydrogenase"/>
    <property type="match status" value="1"/>
</dbReference>
<dbReference type="OrthoDB" id="9801783at2"/>
<reference evidence="5" key="1">
    <citation type="submission" date="2018-10" db="EMBL/GenBank/DDBJ databases">
        <authorList>
            <person name="Peiro R."/>
            <person name="Begona"/>
            <person name="Cbmso G."/>
            <person name="Lopez M."/>
            <person name="Gonzalez S."/>
            <person name="Sacristan E."/>
            <person name="Castillo E."/>
        </authorList>
    </citation>
    <scope>NUCLEOTIDE SEQUENCE [LARGE SCALE GENOMIC DNA]</scope>
</reference>
<evidence type="ECO:0000313" key="5">
    <source>
        <dbReference type="Proteomes" id="UP000289200"/>
    </source>
</evidence>
<evidence type="ECO:0000313" key="4">
    <source>
        <dbReference type="EMBL" id="VCU08553.1"/>
    </source>
</evidence>
<keyword evidence="3" id="KW-0520">NAD</keyword>
<dbReference type="InterPro" id="IPR005255">
    <property type="entry name" value="PdxA_fam"/>
</dbReference>
<keyword evidence="1" id="KW-0479">Metal-binding</keyword>
<comment type="caution">
    <text evidence="4">The sequence shown here is derived from an EMBL/GenBank/DDBJ whole genome shotgun (WGS) entry which is preliminary data.</text>
</comment>
<dbReference type="AlphaFoldDB" id="A0A447CTE7"/>